<dbReference type="GO" id="GO:0005886">
    <property type="term" value="C:plasma membrane"/>
    <property type="evidence" value="ECO:0007669"/>
    <property type="project" value="TreeGrafter"/>
</dbReference>
<evidence type="ECO:0000259" key="9">
    <source>
        <dbReference type="Pfam" id="PF05649"/>
    </source>
</evidence>
<evidence type="ECO:0000259" key="8">
    <source>
        <dbReference type="Pfam" id="PF01431"/>
    </source>
</evidence>
<dbReference type="InterPro" id="IPR008753">
    <property type="entry name" value="Peptidase_M13_N"/>
</dbReference>
<evidence type="ECO:0000256" key="7">
    <source>
        <dbReference type="ARBA" id="ARBA00023049"/>
    </source>
</evidence>
<dbReference type="PROSITE" id="PS51885">
    <property type="entry name" value="NEPRILYSIN"/>
    <property type="match status" value="1"/>
</dbReference>
<accession>A0A6J7P1A6</accession>
<protein>
    <submittedName>
        <fullName evidence="10">Unannotated protein</fullName>
    </submittedName>
</protein>
<dbReference type="GO" id="GO:0046872">
    <property type="term" value="F:metal ion binding"/>
    <property type="evidence" value="ECO:0007669"/>
    <property type="project" value="UniProtKB-KW"/>
</dbReference>
<organism evidence="10">
    <name type="scientific">freshwater metagenome</name>
    <dbReference type="NCBI Taxonomy" id="449393"/>
    <lineage>
        <taxon>unclassified sequences</taxon>
        <taxon>metagenomes</taxon>
        <taxon>ecological metagenomes</taxon>
    </lineage>
</organism>
<feature type="domain" description="Peptidase M13 N-terminal" evidence="9">
    <location>
        <begin position="5"/>
        <end position="151"/>
    </location>
</feature>
<feature type="domain" description="Peptidase M13 C-terminal" evidence="8">
    <location>
        <begin position="203"/>
        <end position="406"/>
    </location>
</feature>
<dbReference type="InterPro" id="IPR042089">
    <property type="entry name" value="Peptidase_M13_dom_2"/>
</dbReference>
<name>A0A6J7P1A6_9ZZZZ</name>
<dbReference type="Gene3D" id="1.10.1380.10">
    <property type="entry name" value="Neutral endopeptidase , domain2"/>
    <property type="match status" value="1"/>
</dbReference>
<dbReference type="GO" id="GO:0004222">
    <property type="term" value="F:metalloendopeptidase activity"/>
    <property type="evidence" value="ECO:0007669"/>
    <property type="project" value="InterPro"/>
</dbReference>
<gene>
    <name evidence="10" type="ORF">UFOPK4022_00650</name>
</gene>
<proteinExistence type="inferred from homology"/>
<keyword evidence="4" id="KW-0479">Metal-binding</keyword>
<keyword evidence="3" id="KW-0645">Protease</keyword>
<keyword evidence="6" id="KW-0862">Zinc</keyword>
<dbReference type="EMBL" id="CAFBOY010000076">
    <property type="protein sequence ID" value="CAB4999450.1"/>
    <property type="molecule type" value="Genomic_DNA"/>
</dbReference>
<dbReference type="SUPFAM" id="SSF55486">
    <property type="entry name" value="Metalloproteases ('zincins'), catalytic domain"/>
    <property type="match status" value="1"/>
</dbReference>
<keyword evidence="5" id="KW-0378">Hydrolase</keyword>
<dbReference type="AlphaFoldDB" id="A0A6J7P1A6"/>
<dbReference type="PANTHER" id="PTHR11733">
    <property type="entry name" value="ZINC METALLOPROTEASE FAMILY M13 NEPRILYSIN-RELATED"/>
    <property type="match status" value="1"/>
</dbReference>
<dbReference type="InterPro" id="IPR024079">
    <property type="entry name" value="MetalloPept_cat_dom_sf"/>
</dbReference>
<evidence type="ECO:0000256" key="6">
    <source>
        <dbReference type="ARBA" id="ARBA00022833"/>
    </source>
</evidence>
<dbReference type="GO" id="GO:0016485">
    <property type="term" value="P:protein processing"/>
    <property type="evidence" value="ECO:0007669"/>
    <property type="project" value="TreeGrafter"/>
</dbReference>
<evidence type="ECO:0000256" key="5">
    <source>
        <dbReference type="ARBA" id="ARBA00022801"/>
    </source>
</evidence>
<dbReference type="CDD" id="cd08662">
    <property type="entry name" value="M13"/>
    <property type="match status" value="1"/>
</dbReference>
<evidence type="ECO:0000256" key="4">
    <source>
        <dbReference type="ARBA" id="ARBA00022723"/>
    </source>
</evidence>
<evidence type="ECO:0000256" key="2">
    <source>
        <dbReference type="ARBA" id="ARBA00007357"/>
    </source>
</evidence>
<dbReference type="Gene3D" id="3.40.390.10">
    <property type="entry name" value="Collagenase (Catalytic Domain)"/>
    <property type="match status" value="1"/>
</dbReference>
<dbReference type="PRINTS" id="PR00786">
    <property type="entry name" value="NEPRILYSIN"/>
</dbReference>
<comment type="similarity">
    <text evidence="2">Belongs to the peptidase M13 family.</text>
</comment>
<dbReference type="Pfam" id="PF01431">
    <property type="entry name" value="Peptidase_M13"/>
    <property type="match status" value="1"/>
</dbReference>
<keyword evidence="7" id="KW-0482">Metalloprotease</keyword>
<sequence length="409" mass="46333">MPAKAFETLVVCEPSFFESVSAMLGNFDAHRDSWVAWLKLNLVSASAAFLTDDIVQQNFEFYAKTLSGTPQIRDRWKRGVSVTQGALGEAIGKVYVEKHFPARAKQEMKVLVDYLLEAYRLSILELPWMSDATKQKALEKLKKFTPKIGYPDKWRDYSTLEISADDLIGNLWRIAEFDHAYAIAKIGAPVDRDEWHMTPQTVNAYYNPLANEIVFPAAILQPPFFDLDAEMAANYGGIGATIGHEIGHGFDDQGSKYDGDGNMVDWWLDEDRAKFEELTSVLVKQFDALSPESTPDIHVNGAFTLGENIGDLGGLAIAYKAYQLALKGAQSPVIDGFTGDQRFFLSYAHSWRNKNRPEEVRRRIAIDPHSPDEFRCNQIVRNVQEFYDAFSLTEKDQLWLAPSERVRIW</sequence>
<evidence type="ECO:0000256" key="1">
    <source>
        <dbReference type="ARBA" id="ARBA00001947"/>
    </source>
</evidence>
<evidence type="ECO:0000313" key="10">
    <source>
        <dbReference type="EMBL" id="CAB4999450.1"/>
    </source>
</evidence>
<dbReference type="InterPro" id="IPR018497">
    <property type="entry name" value="Peptidase_M13_C"/>
</dbReference>
<comment type="cofactor">
    <cofactor evidence="1">
        <name>Zn(2+)</name>
        <dbReference type="ChEBI" id="CHEBI:29105"/>
    </cofactor>
</comment>
<evidence type="ECO:0000256" key="3">
    <source>
        <dbReference type="ARBA" id="ARBA00022670"/>
    </source>
</evidence>
<reference evidence="10" key="1">
    <citation type="submission" date="2020-05" db="EMBL/GenBank/DDBJ databases">
        <authorList>
            <person name="Chiriac C."/>
            <person name="Salcher M."/>
            <person name="Ghai R."/>
            <person name="Kavagutti S V."/>
        </authorList>
    </citation>
    <scope>NUCLEOTIDE SEQUENCE</scope>
</reference>
<dbReference type="Pfam" id="PF05649">
    <property type="entry name" value="Peptidase_M13_N"/>
    <property type="match status" value="1"/>
</dbReference>
<dbReference type="InterPro" id="IPR000718">
    <property type="entry name" value="Peptidase_M13"/>
</dbReference>
<dbReference type="PANTHER" id="PTHR11733:SF167">
    <property type="entry name" value="FI17812P1-RELATED"/>
    <property type="match status" value="1"/>
</dbReference>